<dbReference type="NCBIfam" id="NF009905">
    <property type="entry name" value="PRK13368.1"/>
    <property type="match status" value="1"/>
</dbReference>
<dbReference type="GO" id="GO:0005829">
    <property type="term" value="C:cytosol"/>
    <property type="evidence" value="ECO:0007669"/>
    <property type="project" value="TreeGrafter"/>
</dbReference>
<evidence type="ECO:0000256" key="2">
    <source>
        <dbReference type="ARBA" id="ARBA00022695"/>
    </source>
</evidence>
<dbReference type="InterPro" id="IPR003329">
    <property type="entry name" value="Cytidylyl_trans"/>
</dbReference>
<dbReference type="Gene3D" id="3.90.550.10">
    <property type="entry name" value="Spore Coat Polysaccharide Biosynthesis Protein SpsA, Chain A"/>
    <property type="match status" value="1"/>
</dbReference>
<keyword evidence="1 4" id="KW-0808">Transferase</keyword>
<evidence type="ECO:0000256" key="3">
    <source>
        <dbReference type="ARBA" id="ARBA00022985"/>
    </source>
</evidence>
<keyword evidence="5" id="KW-1185">Reference proteome</keyword>
<dbReference type="OrthoDB" id="9815559at2"/>
<keyword evidence="3" id="KW-0448">Lipopolysaccharide biosynthesis</keyword>
<dbReference type="NCBIfam" id="NF003952">
    <property type="entry name" value="PRK05450.1-5"/>
    <property type="match status" value="1"/>
</dbReference>
<comment type="caution">
    <text evidence="4">The sequence shown here is derived from an EMBL/GenBank/DDBJ whole genome shotgun (WGS) entry which is preliminary data.</text>
</comment>
<dbReference type="PANTHER" id="PTHR42866:SF2">
    <property type="entry name" value="3-DEOXY-MANNO-OCTULOSONATE CYTIDYLYLTRANSFERASE, MITOCHONDRIAL"/>
    <property type="match status" value="1"/>
</dbReference>
<organism evidence="4 5">
    <name type="scientific">Salibaculum griseiflavum</name>
    <dbReference type="NCBI Taxonomy" id="1914409"/>
    <lineage>
        <taxon>Bacteria</taxon>
        <taxon>Pseudomonadati</taxon>
        <taxon>Pseudomonadota</taxon>
        <taxon>Alphaproteobacteria</taxon>
        <taxon>Rhodobacterales</taxon>
        <taxon>Roseobacteraceae</taxon>
        <taxon>Salibaculum</taxon>
    </lineage>
</organism>
<proteinExistence type="predicted"/>
<evidence type="ECO:0000313" key="4">
    <source>
        <dbReference type="EMBL" id="PWG16849.1"/>
    </source>
</evidence>
<dbReference type="Pfam" id="PF02348">
    <property type="entry name" value="CTP_transf_3"/>
    <property type="match status" value="1"/>
</dbReference>
<reference evidence="5" key="1">
    <citation type="submission" date="2018-05" db="EMBL/GenBank/DDBJ databases">
        <authorList>
            <person name="Du Z."/>
            <person name="Wang X."/>
        </authorList>
    </citation>
    <scope>NUCLEOTIDE SEQUENCE [LARGE SCALE GENOMIC DNA]</scope>
    <source>
        <strain evidence="5">WDS4C29</strain>
    </source>
</reference>
<dbReference type="GO" id="GO:0008690">
    <property type="term" value="F:3-deoxy-manno-octulosonate cytidylyltransferase activity"/>
    <property type="evidence" value="ECO:0007669"/>
    <property type="project" value="InterPro"/>
</dbReference>
<dbReference type="RefSeq" id="WP_109388886.1">
    <property type="nucleotide sequence ID" value="NZ_QETF01000009.1"/>
</dbReference>
<protein>
    <submittedName>
        <fullName evidence="4">3-deoxy-manno-octulosonate cytidylyltransferase</fullName>
    </submittedName>
</protein>
<dbReference type="InterPro" id="IPR029044">
    <property type="entry name" value="Nucleotide-diphossugar_trans"/>
</dbReference>
<gene>
    <name evidence="4" type="ORF">DFK10_09995</name>
</gene>
<dbReference type="CDD" id="cd02517">
    <property type="entry name" value="CMP-KDO-Synthetase"/>
    <property type="match status" value="1"/>
</dbReference>
<keyword evidence="2 4" id="KW-0548">Nucleotidyltransferase</keyword>
<dbReference type="AlphaFoldDB" id="A0A2V1P2V1"/>
<dbReference type="PANTHER" id="PTHR42866">
    <property type="entry name" value="3-DEOXY-MANNO-OCTULOSONATE CYTIDYLYLTRANSFERASE"/>
    <property type="match status" value="1"/>
</dbReference>
<name>A0A2V1P2V1_9RHOB</name>
<dbReference type="SUPFAM" id="SSF53448">
    <property type="entry name" value="Nucleotide-diphospho-sugar transferases"/>
    <property type="match status" value="1"/>
</dbReference>
<dbReference type="EMBL" id="QETF01000009">
    <property type="protein sequence ID" value="PWG16849.1"/>
    <property type="molecule type" value="Genomic_DNA"/>
</dbReference>
<accession>A0A2V1P2V1</accession>
<evidence type="ECO:0000256" key="1">
    <source>
        <dbReference type="ARBA" id="ARBA00022679"/>
    </source>
</evidence>
<dbReference type="InterPro" id="IPR004528">
    <property type="entry name" value="KdsB"/>
</dbReference>
<dbReference type="Proteomes" id="UP000245293">
    <property type="component" value="Unassembled WGS sequence"/>
</dbReference>
<dbReference type="GO" id="GO:0009103">
    <property type="term" value="P:lipopolysaccharide biosynthetic process"/>
    <property type="evidence" value="ECO:0007669"/>
    <property type="project" value="UniProtKB-KW"/>
</dbReference>
<evidence type="ECO:0000313" key="5">
    <source>
        <dbReference type="Proteomes" id="UP000245293"/>
    </source>
</evidence>
<sequence>MSPNYAVVIPARYKSTRLPGKPLLKIRDKEMIVRTWERTVEAVNPERVWVATEDERIKEVAERAGAQVAMTGEACLTGTDRLYEFALQHADVDIVINVQGDEPIIDPDDIRTMVSRACADPDTILNGYARIADEAEWRSRAVPKVVFDQDKKMKYMSRAPIPGNKADTFMGGWKQICIYSFPVEKLRAFGEQGRKTPLEEIEDIEILRFAELGYDIQMVELSGRSLAVDTFDDVGKVEAFLKENGLP</sequence>